<evidence type="ECO:0000259" key="9">
    <source>
        <dbReference type="Pfam" id="PF01571"/>
    </source>
</evidence>
<dbReference type="PANTHER" id="PTHR43757:SF2">
    <property type="entry name" value="AMINOMETHYLTRANSFERASE, MITOCHONDRIAL"/>
    <property type="match status" value="1"/>
</dbReference>
<dbReference type="Gene3D" id="3.30.70.1400">
    <property type="entry name" value="Aminomethyltransferase beta-barrel domains"/>
    <property type="match status" value="1"/>
</dbReference>
<evidence type="ECO:0000256" key="5">
    <source>
        <dbReference type="ARBA" id="ARBA00031395"/>
    </source>
</evidence>
<dbReference type="InterPro" id="IPR013977">
    <property type="entry name" value="GcvT_C"/>
</dbReference>
<dbReference type="InterPro" id="IPR029043">
    <property type="entry name" value="GcvT/YgfZ_C"/>
</dbReference>
<feature type="domain" description="Aminomethyltransferase C-terminal" evidence="10">
    <location>
        <begin position="280"/>
        <end position="353"/>
    </location>
</feature>
<comment type="caution">
    <text evidence="11">The sequence shown here is derived from an EMBL/GenBank/DDBJ whole genome shotgun (WGS) entry which is preliminary data.</text>
</comment>
<dbReference type="GO" id="GO:0019464">
    <property type="term" value="P:glycine decarboxylation via glycine cleavage system"/>
    <property type="evidence" value="ECO:0007669"/>
    <property type="project" value="UniProtKB-UniRule"/>
</dbReference>
<dbReference type="GO" id="GO:0032259">
    <property type="term" value="P:methylation"/>
    <property type="evidence" value="ECO:0007669"/>
    <property type="project" value="UniProtKB-KW"/>
</dbReference>
<dbReference type="AlphaFoldDB" id="A0A3N1Y793"/>
<dbReference type="Gene3D" id="3.30.1360.120">
    <property type="entry name" value="Probable tRNA modification gtpase trme, domain 1"/>
    <property type="match status" value="1"/>
</dbReference>
<evidence type="ECO:0000256" key="1">
    <source>
        <dbReference type="ARBA" id="ARBA00008609"/>
    </source>
</evidence>
<evidence type="ECO:0000256" key="6">
    <source>
        <dbReference type="ARBA" id="ARBA00047665"/>
    </source>
</evidence>
<organism evidence="11 12">
    <name type="scientific">Inmirania thermothiophila</name>
    <dbReference type="NCBI Taxonomy" id="1750597"/>
    <lineage>
        <taxon>Bacteria</taxon>
        <taxon>Pseudomonadati</taxon>
        <taxon>Pseudomonadota</taxon>
        <taxon>Gammaproteobacteria</taxon>
        <taxon>Chromatiales</taxon>
        <taxon>Ectothiorhodospiraceae</taxon>
        <taxon>Inmirania</taxon>
    </lineage>
</organism>
<dbReference type="SUPFAM" id="SSF103025">
    <property type="entry name" value="Folate-binding domain"/>
    <property type="match status" value="1"/>
</dbReference>
<dbReference type="Pfam" id="PF01571">
    <property type="entry name" value="GCV_T"/>
    <property type="match status" value="1"/>
</dbReference>
<dbReference type="SUPFAM" id="SSF101790">
    <property type="entry name" value="Aminomethyltransferase beta-barrel domain"/>
    <property type="match status" value="1"/>
</dbReference>
<evidence type="ECO:0000256" key="3">
    <source>
        <dbReference type="ARBA" id="ARBA00022576"/>
    </source>
</evidence>
<dbReference type="GO" id="GO:0005829">
    <property type="term" value="C:cytosol"/>
    <property type="evidence" value="ECO:0007669"/>
    <property type="project" value="TreeGrafter"/>
</dbReference>
<keyword evidence="3 7" id="KW-0032">Aminotransferase</keyword>
<evidence type="ECO:0000313" key="11">
    <source>
        <dbReference type="EMBL" id="ROR34645.1"/>
    </source>
</evidence>
<dbReference type="PANTHER" id="PTHR43757">
    <property type="entry name" value="AMINOMETHYLTRANSFERASE"/>
    <property type="match status" value="1"/>
</dbReference>
<dbReference type="GO" id="GO:0008168">
    <property type="term" value="F:methyltransferase activity"/>
    <property type="evidence" value="ECO:0007669"/>
    <property type="project" value="UniProtKB-KW"/>
</dbReference>
<accession>A0A3N1Y793</accession>
<gene>
    <name evidence="7" type="primary">gcvT</name>
    <name evidence="11" type="ORF">EDC57_0546</name>
</gene>
<dbReference type="InterPro" id="IPR006223">
    <property type="entry name" value="GcvT"/>
</dbReference>
<dbReference type="InterPro" id="IPR022903">
    <property type="entry name" value="GcvT_bac"/>
</dbReference>
<name>A0A3N1Y793_9GAMM</name>
<dbReference type="EMBL" id="RJVI01000001">
    <property type="protein sequence ID" value="ROR34645.1"/>
    <property type="molecule type" value="Genomic_DNA"/>
</dbReference>
<sequence length="376" mass="40839">MSRRTPLHDHHVAGGARMVEFAGWRMPLHYGSQVEEHHRVRREAGMFDVSHMTIVDLEGPAARPFLRRLLANDVDRLQVPGKALYGCMLNERGGVVDDLIAYFLAEGRFRLVVNAATREKDLDWIRRHAAPFEVAVTVRDDLAMLAVQGPAARERVHRVLGAGADAAARLAPFHGAEIGGLFVARTGYTGEDGYELMIPAAEAGAWWDRLREAGVAPCGLGARDTLRLEAGMCLYGQDMDEEVTPLECGLGWTVAWEPASRAFIGREALEAQRAAGVTVRAVGLLLEGRGVLRHGQKVYVPGQGEGVVTSGGFSPTLGRSIGLARVPVRVGTHCEVEIRGRRERARIVKPPFVRHGRVMVDLGGGPSGEEGEQSGE</sequence>
<dbReference type="Pfam" id="PF08669">
    <property type="entry name" value="GCV_T_C"/>
    <property type="match status" value="1"/>
</dbReference>
<dbReference type="InterPro" id="IPR028896">
    <property type="entry name" value="GcvT/YgfZ/DmdA"/>
</dbReference>
<dbReference type="GO" id="GO:0004047">
    <property type="term" value="F:aminomethyltransferase activity"/>
    <property type="evidence" value="ECO:0007669"/>
    <property type="project" value="UniProtKB-UniRule"/>
</dbReference>
<evidence type="ECO:0000256" key="8">
    <source>
        <dbReference type="PIRSR" id="PIRSR006487-1"/>
    </source>
</evidence>
<dbReference type="GO" id="GO:0005960">
    <property type="term" value="C:glycine cleavage complex"/>
    <property type="evidence" value="ECO:0007669"/>
    <property type="project" value="InterPro"/>
</dbReference>
<evidence type="ECO:0000259" key="10">
    <source>
        <dbReference type="Pfam" id="PF08669"/>
    </source>
</evidence>
<keyword evidence="12" id="KW-1185">Reference proteome</keyword>
<proteinExistence type="inferred from homology"/>
<dbReference type="Proteomes" id="UP000276634">
    <property type="component" value="Unassembled WGS sequence"/>
</dbReference>
<dbReference type="HAMAP" id="MF_00259">
    <property type="entry name" value="GcvT"/>
    <property type="match status" value="1"/>
</dbReference>
<dbReference type="InterPro" id="IPR027266">
    <property type="entry name" value="TrmE/GcvT-like"/>
</dbReference>
<dbReference type="InterPro" id="IPR006222">
    <property type="entry name" value="GCVT_N"/>
</dbReference>
<feature type="domain" description="GCVT N-terminal" evidence="9">
    <location>
        <begin position="7"/>
        <end position="257"/>
    </location>
</feature>
<evidence type="ECO:0000256" key="4">
    <source>
        <dbReference type="ARBA" id="ARBA00022679"/>
    </source>
</evidence>
<keyword evidence="4 7" id="KW-0808">Transferase</keyword>
<comment type="similarity">
    <text evidence="1 7">Belongs to the GcvT family.</text>
</comment>
<protein>
    <recommendedName>
        <fullName evidence="2 7">Aminomethyltransferase</fullName>
        <ecNumber evidence="2 7">2.1.2.10</ecNumber>
    </recommendedName>
    <alternativeName>
        <fullName evidence="5 7">Glycine cleavage system T protein</fullName>
    </alternativeName>
</protein>
<dbReference type="FunFam" id="3.30.70.1400:FF:000001">
    <property type="entry name" value="Aminomethyltransferase"/>
    <property type="match status" value="1"/>
</dbReference>
<dbReference type="Gene3D" id="4.10.1250.10">
    <property type="entry name" value="Aminomethyltransferase fragment"/>
    <property type="match status" value="1"/>
</dbReference>
<evidence type="ECO:0000256" key="7">
    <source>
        <dbReference type="HAMAP-Rule" id="MF_00259"/>
    </source>
</evidence>
<dbReference type="Gene3D" id="2.40.30.110">
    <property type="entry name" value="Aminomethyltransferase beta-barrel domains"/>
    <property type="match status" value="1"/>
</dbReference>
<dbReference type="NCBIfam" id="TIGR00528">
    <property type="entry name" value="gcvT"/>
    <property type="match status" value="1"/>
</dbReference>
<dbReference type="FunFam" id="4.10.1250.10:FF:000001">
    <property type="entry name" value="Aminomethyltransferase"/>
    <property type="match status" value="1"/>
</dbReference>
<evidence type="ECO:0000313" key="12">
    <source>
        <dbReference type="Proteomes" id="UP000276634"/>
    </source>
</evidence>
<comment type="function">
    <text evidence="7">The glycine cleavage system catalyzes the degradation of glycine.</text>
</comment>
<dbReference type="PIRSF" id="PIRSF006487">
    <property type="entry name" value="GcvT"/>
    <property type="match status" value="1"/>
</dbReference>
<dbReference type="NCBIfam" id="NF001567">
    <property type="entry name" value="PRK00389.1"/>
    <property type="match status" value="1"/>
</dbReference>
<keyword evidence="11" id="KW-0489">Methyltransferase</keyword>
<feature type="binding site" evidence="8">
    <location>
        <position position="195"/>
    </location>
    <ligand>
        <name>substrate</name>
    </ligand>
</feature>
<dbReference type="OrthoDB" id="9774591at2"/>
<comment type="subunit">
    <text evidence="7">The glycine cleavage system is composed of four proteins: P, T, L and H.</text>
</comment>
<dbReference type="EC" id="2.1.2.10" evidence="2 7"/>
<comment type="catalytic activity">
    <reaction evidence="6 7">
        <text>N(6)-[(R)-S(8)-aminomethyldihydrolipoyl]-L-lysyl-[protein] + (6S)-5,6,7,8-tetrahydrofolate = N(6)-[(R)-dihydrolipoyl]-L-lysyl-[protein] + (6R)-5,10-methylene-5,6,7,8-tetrahydrofolate + NH4(+)</text>
        <dbReference type="Rhea" id="RHEA:16945"/>
        <dbReference type="Rhea" id="RHEA-COMP:10475"/>
        <dbReference type="Rhea" id="RHEA-COMP:10492"/>
        <dbReference type="ChEBI" id="CHEBI:15636"/>
        <dbReference type="ChEBI" id="CHEBI:28938"/>
        <dbReference type="ChEBI" id="CHEBI:57453"/>
        <dbReference type="ChEBI" id="CHEBI:83100"/>
        <dbReference type="ChEBI" id="CHEBI:83143"/>
        <dbReference type="EC" id="2.1.2.10"/>
    </reaction>
</comment>
<evidence type="ECO:0000256" key="2">
    <source>
        <dbReference type="ARBA" id="ARBA00012616"/>
    </source>
</evidence>
<reference evidence="11 12" key="1">
    <citation type="submission" date="2018-11" db="EMBL/GenBank/DDBJ databases">
        <title>Genomic Encyclopedia of Type Strains, Phase IV (KMG-IV): sequencing the most valuable type-strain genomes for metagenomic binning, comparative biology and taxonomic classification.</title>
        <authorList>
            <person name="Goeker M."/>
        </authorList>
    </citation>
    <scope>NUCLEOTIDE SEQUENCE [LARGE SCALE GENOMIC DNA]</scope>
    <source>
        <strain evidence="11 12">DSM 100275</strain>
    </source>
</reference>
<dbReference type="RefSeq" id="WP_123399998.1">
    <property type="nucleotide sequence ID" value="NZ_RJVI01000001.1"/>
</dbReference>
<dbReference type="GO" id="GO:0008483">
    <property type="term" value="F:transaminase activity"/>
    <property type="evidence" value="ECO:0007669"/>
    <property type="project" value="UniProtKB-KW"/>
</dbReference>